<feature type="compositionally biased region" description="Basic and acidic residues" evidence="1">
    <location>
        <begin position="289"/>
        <end position="302"/>
    </location>
</feature>
<comment type="caution">
    <text evidence="2">The sequence shown here is derived from an EMBL/GenBank/DDBJ whole genome shotgun (WGS) entry which is preliminary data.</text>
</comment>
<gene>
    <name evidence="2" type="ORF">SNE40_023502</name>
</gene>
<feature type="compositionally biased region" description="Polar residues" evidence="1">
    <location>
        <begin position="368"/>
        <end position="380"/>
    </location>
</feature>
<keyword evidence="3" id="KW-1185">Reference proteome</keyword>
<dbReference type="Proteomes" id="UP001347796">
    <property type="component" value="Unassembled WGS sequence"/>
</dbReference>
<evidence type="ECO:0000256" key="1">
    <source>
        <dbReference type="SAM" id="MobiDB-lite"/>
    </source>
</evidence>
<organism evidence="2 3">
    <name type="scientific">Patella caerulea</name>
    <name type="common">Rayed Mediterranean limpet</name>
    <dbReference type="NCBI Taxonomy" id="87958"/>
    <lineage>
        <taxon>Eukaryota</taxon>
        <taxon>Metazoa</taxon>
        <taxon>Spiralia</taxon>
        <taxon>Lophotrochozoa</taxon>
        <taxon>Mollusca</taxon>
        <taxon>Gastropoda</taxon>
        <taxon>Patellogastropoda</taxon>
        <taxon>Patelloidea</taxon>
        <taxon>Patellidae</taxon>
        <taxon>Patella</taxon>
    </lineage>
</organism>
<dbReference type="AlphaFoldDB" id="A0AAN8G371"/>
<reference evidence="2 3" key="1">
    <citation type="submission" date="2024-01" db="EMBL/GenBank/DDBJ databases">
        <title>The genome of the rayed Mediterranean limpet Patella caerulea (Linnaeus, 1758).</title>
        <authorList>
            <person name="Anh-Thu Weber A."/>
            <person name="Halstead-Nussloch G."/>
        </authorList>
    </citation>
    <scope>NUCLEOTIDE SEQUENCE [LARGE SCALE GENOMIC DNA]</scope>
    <source>
        <strain evidence="2">AATW-2023a</strain>
        <tissue evidence="2">Whole specimen</tissue>
    </source>
</reference>
<accession>A0AAN8G371</accession>
<proteinExistence type="predicted"/>
<evidence type="ECO:0000313" key="2">
    <source>
        <dbReference type="EMBL" id="KAK6166898.1"/>
    </source>
</evidence>
<dbReference type="EMBL" id="JAZGQO010000021">
    <property type="protein sequence ID" value="KAK6166898.1"/>
    <property type="molecule type" value="Genomic_DNA"/>
</dbReference>
<name>A0AAN8G371_PATCE</name>
<protein>
    <submittedName>
        <fullName evidence="2">Uncharacterized protein</fullName>
    </submittedName>
</protein>
<sequence>MKEECVCRLHVTSIRTIQEYCDIVSYIASRFSNVLCQYISYNNPHALGDSKRRISPLLVNLRMALTSSANRSDDNDKNLNVLSASNSAAKKRKRVLGTNGHIGTPTSGLSSDVNTFNPGVYKKYVSHRFRDEASENLDNSFNLDTVEMKGLAFLPDSSVIVDSNIISSNDLGDSTWHDSSIVKHLQLLRNRHCFNNKEVTRLDDSVDVLLESDDLGFSQQNIVDWSMKLLERELLILSTENNNKNVRFCDINGNDSGISNVTGVSFRMDNKKLTDRAEESPGQGLGESVPKRLRTERQEETTRSLLIIGSSVASERRPQDEEEGSTSLSESPTKPQAMAREAVSGSKISTSRSTSSSTSSASSDVSSKQLIETSQPTSELRSQEAAPTTEKDLINVTISMKSCGIIETKQASSQVSSILMGPVTSHAHIDTAVTVTTSRPTQSDLCTATTSRDTNTDNLLDRECVLYSSSLPSNPQDISPIDRGVLDPLAQILSQGDDRHFIPIDDETVADSGTSQHNN</sequence>
<evidence type="ECO:0000313" key="3">
    <source>
        <dbReference type="Proteomes" id="UP001347796"/>
    </source>
</evidence>
<feature type="compositionally biased region" description="Polar residues" evidence="1">
    <location>
        <begin position="325"/>
        <end position="334"/>
    </location>
</feature>
<feature type="compositionally biased region" description="Low complexity" evidence="1">
    <location>
        <begin position="344"/>
        <end position="367"/>
    </location>
</feature>
<feature type="region of interest" description="Disordered" evidence="1">
    <location>
        <begin position="273"/>
        <end position="388"/>
    </location>
</feature>